<dbReference type="SMART" id="SM00369">
    <property type="entry name" value="LRR_TYP"/>
    <property type="match status" value="5"/>
</dbReference>
<evidence type="ECO:0000313" key="15">
    <source>
        <dbReference type="Proteomes" id="UP000005408"/>
    </source>
</evidence>
<keyword evidence="7 11" id="KW-1133">Transmembrane helix</keyword>
<evidence type="ECO:0000256" key="8">
    <source>
        <dbReference type="ARBA" id="ARBA00023136"/>
    </source>
</evidence>
<dbReference type="GO" id="GO:0002224">
    <property type="term" value="P:toll-like receptor signaling pathway"/>
    <property type="evidence" value="ECO:0007669"/>
    <property type="project" value="InterPro"/>
</dbReference>
<dbReference type="Gene3D" id="3.80.10.10">
    <property type="entry name" value="Ribonuclease Inhibitor"/>
    <property type="match status" value="3"/>
</dbReference>
<dbReference type="InterPro" id="IPR017241">
    <property type="entry name" value="Toll-like_receptor"/>
</dbReference>
<dbReference type="SUPFAM" id="SSF52200">
    <property type="entry name" value="Toll/Interleukin receptor TIR domain"/>
    <property type="match status" value="1"/>
</dbReference>
<dbReference type="PROSITE" id="PS50104">
    <property type="entry name" value="TIR"/>
    <property type="match status" value="1"/>
</dbReference>
<evidence type="ECO:0000256" key="10">
    <source>
        <dbReference type="ARBA" id="ARBA00023180"/>
    </source>
</evidence>
<dbReference type="Pfam" id="PF13855">
    <property type="entry name" value="LRR_8"/>
    <property type="match status" value="1"/>
</dbReference>
<evidence type="ECO:0000256" key="7">
    <source>
        <dbReference type="ARBA" id="ARBA00022989"/>
    </source>
</evidence>
<evidence type="ECO:0000256" key="3">
    <source>
        <dbReference type="ARBA" id="ARBA00022614"/>
    </source>
</evidence>
<dbReference type="GO" id="GO:0006955">
    <property type="term" value="P:immune response"/>
    <property type="evidence" value="ECO:0007669"/>
    <property type="project" value="InterPro"/>
</dbReference>
<keyword evidence="5 12" id="KW-0732">Signal</keyword>
<evidence type="ECO:0000313" key="14">
    <source>
        <dbReference type="EnsemblMetazoa" id="G26336.3:cds"/>
    </source>
</evidence>
<feature type="transmembrane region" description="Helical" evidence="11">
    <location>
        <begin position="643"/>
        <end position="666"/>
    </location>
</feature>
<dbReference type="PANTHER" id="PTHR24365:SF530">
    <property type="entry name" value="MSTPROX-RELATED"/>
    <property type="match status" value="1"/>
</dbReference>
<accession>A0A8W8L4I7</accession>
<evidence type="ECO:0000256" key="11">
    <source>
        <dbReference type="SAM" id="Phobius"/>
    </source>
</evidence>
<keyword evidence="6" id="KW-0677">Repeat</keyword>
<evidence type="ECO:0000256" key="9">
    <source>
        <dbReference type="ARBA" id="ARBA00023170"/>
    </source>
</evidence>
<keyword evidence="10" id="KW-0325">Glycoprotein</keyword>
<dbReference type="InterPro" id="IPR003591">
    <property type="entry name" value="Leu-rich_rpt_typical-subtyp"/>
</dbReference>
<protein>
    <recommendedName>
        <fullName evidence="13">TIR domain-containing protein</fullName>
    </recommendedName>
</protein>
<keyword evidence="8 11" id="KW-0472">Membrane</keyword>
<evidence type="ECO:0000256" key="4">
    <source>
        <dbReference type="ARBA" id="ARBA00022692"/>
    </source>
</evidence>
<dbReference type="Pfam" id="PF00560">
    <property type="entry name" value="LRR_1"/>
    <property type="match status" value="1"/>
</dbReference>
<name>A0A8W8L4I7_MAGGI</name>
<keyword evidence="3" id="KW-0433">Leucine-rich repeat</keyword>
<dbReference type="InterPro" id="IPR000157">
    <property type="entry name" value="TIR_dom"/>
</dbReference>
<dbReference type="SUPFAM" id="SSF52047">
    <property type="entry name" value="RNI-like"/>
    <property type="match status" value="1"/>
</dbReference>
<dbReference type="InterPro" id="IPR001611">
    <property type="entry name" value="Leu-rich_rpt"/>
</dbReference>
<feature type="domain" description="TIR" evidence="13">
    <location>
        <begin position="697"/>
        <end position="842"/>
    </location>
</feature>
<dbReference type="EnsemblMetazoa" id="G26336.3">
    <property type="protein sequence ID" value="G26336.3:cds"/>
    <property type="gene ID" value="G26336"/>
</dbReference>
<dbReference type="GO" id="GO:0005886">
    <property type="term" value="C:plasma membrane"/>
    <property type="evidence" value="ECO:0007669"/>
    <property type="project" value="TreeGrafter"/>
</dbReference>
<evidence type="ECO:0000256" key="2">
    <source>
        <dbReference type="ARBA" id="ARBA00009634"/>
    </source>
</evidence>
<feature type="signal peptide" evidence="12">
    <location>
        <begin position="1"/>
        <end position="17"/>
    </location>
</feature>
<evidence type="ECO:0000259" key="13">
    <source>
        <dbReference type="PROSITE" id="PS50104"/>
    </source>
</evidence>
<dbReference type="PIRSF" id="PIRSF037595">
    <property type="entry name" value="Toll-like_receptor"/>
    <property type="match status" value="1"/>
</dbReference>
<evidence type="ECO:0000256" key="1">
    <source>
        <dbReference type="ARBA" id="ARBA00004479"/>
    </source>
</evidence>
<proteinExistence type="inferred from homology"/>
<dbReference type="InterPro" id="IPR035897">
    <property type="entry name" value="Toll_tir_struct_dom_sf"/>
</dbReference>
<evidence type="ECO:0000256" key="6">
    <source>
        <dbReference type="ARBA" id="ARBA00022737"/>
    </source>
</evidence>
<evidence type="ECO:0000256" key="12">
    <source>
        <dbReference type="SAM" id="SignalP"/>
    </source>
</evidence>
<dbReference type="EnsemblMetazoa" id="G26336.1">
    <property type="protein sequence ID" value="G26336.1:cds"/>
    <property type="gene ID" value="G26336"/>
</dbReference>
<feature type="chain" id="PRO_5042431488" description="TIR domain-containing protein" evidence="12">
    <location>
        <begin position="18"/>
        <end position="855"/>
    </location>
</feature>
<dbReference type="PANTHER" id="PTHR24365">
    <property type="entry name" value="TOLL-LIKE RECEPTOR"/>
    <property type="match status" value="1"/>
</dbReference>
<dbReference type="SUPFAM" id="SSF52058">
    <property type="entry name" value="L domain-like"/>
    <property type="match status" value="1"/>
</dbReference>
<sequence length="855" mass="98944">MEIICIILLMITSYVHAEVTCTNDANCLYSYATTLSVDCSSRDLKIPPCFNKTSDIVAINLRNNKFNHVPDNMPRNIEFLDLSHNNISDNTSLQKYKRLRHLNLDSNNIKADSFQNVTRMSNLQFLSLKGNFIDFDGYPNNLLAGFVSLYHLRIDGLPQGNFADMFPNKAYSLKILDVSGFDGSCSISRLNGSMFDKFNLTHLNLSHCNLMHIEKGSLASQRHLQFLDASYNERLGFRGFQSIAHDLMNSTIKVLKLKKVHCTFGLGTILLLNHTAYLNKTLLEELYLDSNRLEIIETGVITYHLPKSLRFLSLGDNKLDNGIYVLEVSALQNLQTLNVSFQIFSHNNYFEGCYDYHQSCHISPESKMNTNEGEIGEYPRYFNSVSSGFSLKPPKFTFYFPKNLTTILANNMKLQFSVGELFFGQCNITHIHFQNNFIYEMNGPTSGCNKLMYIDFSNNYCRNFTPHMLKIQTQLKVLNFSRNDLGHIFQNDNKGEMLGSNLKLAVLSLHDNKITTLPRNVFINNSMIKILNISHNRLDTWNVDLRHMHQLQLLDLSYNLISELNESRFDLLPKHTQFNISFLGNPLSCVCKNLFFFNWIHNNDLSRFIRLSETKCVYNNGSSLPLRNLPEILDILRKDCSSYSVIIILASSFICITTSFIVYRIIYRYRWKILYLYYLIKRVIFPENKKTIRKKFYESDVFISYADKQRGFVVNMAKELENKGFKVRIHDRDFIPGVDIAENITIAIHNSRRIILIMTSDFLKSQWCMFELNMARMESLYSREGVNCLLLILLEKSVVKEMPRSLLDIIECKSYLEYPDDNDDNDSLQSLSVFWRNLEDAVSDTEHNQEIVNDG</sequence>
<dbReference type="GO" id="GO:0004888">
    <property type="term" value="F:transmembrane signaling receptor activity"/>
    <property type="evidence" value="ECO:0007669"/>
    <property type="project" value="InterPro"/>
</dbReference>
<keyword evidence="15" id="KW-1185">Reference proteome</keyword>
<comment type="subcellular location">
    <subcellularLocation>
        <location evidence="1">Membrane</location>
        <topology evidence="1">Single-pass type I membrane protein</topology>
    </subcellularLocation>
</comment>
<dbReference type="SMART" id="SM00255">
    <property type="entry name" value="TIR"/>
    <property type="match status" value="1"/>
</dbReference>
<dbReference type="Proteomes" id="UP000005408">
    <property type="component" value="Unassembled WGS sequence"/>
</dbReference>
<reference evidence="14" key="1">
    <citation type="submission" date="2022-08" db="UniProtKB">
        <authorList>
            <consortium name="EnsemblMetazoa"/>
        </authorList>
    </citation>
    <scope>IDENTIFICATION</scope>
    <source>
        <strain evidence="14">05x7-T-G4-1.051#20</strain>
    </source>
</reference>
<evidence type="ECO:0000256" key="5">
    <source>
        <dbReference type="ARBA" id="ARBA00022729"/>
    </source>
</evidence>
<dbReference type="PROSITE" id="PS51450">
    <property type="entry name" value="LRR"/>
    <property type="match status" value="2"/>
</dbReference>
<keyword evidence="9" id="KW-0675">Receptor</keyword>
<dbReference type="Gene3D" id="3.40.50.10140">
    <property type="entry name" value="Toll/interleukin-1 receptor homology (TIR) domain"/>
    <property type="match status" value="1"/>
</dbReference>
<organism evidence="14 15">
    <name type="scientific">Magallana gigas</name>
    <name type="common">Pacific oyster</name>
    <name type="synonym">Crassostrea gigas</name>
    <dbReference type="NCBI Taxonomy" id="29159"/>
    <lineage>
        <taxon>Eukaryota</taxon>
        <taxon>Metazoa</taxon>
        <taxon>Spiralia</taxon>
        <taxon>Lophotrochozoa</taxon>
        <taxon>Mollusca</taxon>
        <taxon>Bivalvia</taxon>
        <taxon>Autobranchia</taxon>
        <taxon>Pteriomorphia</taxon>
        <taxon>Ostreida</taxon>
        <taxon>Ostreoidea</taxon>
        <taxon>Ostreidae</taxon>
        <taxon>Magallana</taxon>
    </lineage>
</organism>
<dbReference type="Pfam" id="PF13676">
    <property type="entry name" value="TIR_2"/>
    <property type="match status" value="1"/>
</dbReference>
<dbReference type="AlphaFoldDB" id="A0A8W8L4I7"/>
<dbReference type="EnsemblMetazoa" id="G26336.2">
    <property type="protein sequence ID" value="G26336.2:cds"/>
    <property type="gene ID" value="G26336"/>
</dbReference>
<dbReference type="InterPro" id="IPR032675">
    <property type="entry name" value="LRR_dom_sf"/>
</dbReference>
<comment type="similarity">
    <text evidence="2">Belongs to the Toll-like receptor family.</text>
</comment>
<keyword evidence="4 11" id="KW-0812">Transmembrane</keyword>